<organism evidence="5 6">
    <name type="scientific">Hypsibius exemplaris</name>
    <name type="common">Freshwater tardigrade</name>
    <dbReference type="NCBI Taxonomy" id="2072580"/>
    <lineage>
        <taxon>Eukaryota</taxon>
        <taxon>Metazoa</taxon>
        <taxon>Ecdysozoa</taxon>
        <taxon>Tardigrada</taxon>
        <taxon>Eutardigrada</taxon>
        <taxon>Parachela</taxon>
        <taxon>Hypsibioidea</taxon>
        <taxon>Hypsibiidae</taxon>
        <taxon>Hypsibius</taxon>
    </lineage>
</organism>
<feature type="region of interest" description="Disordered" evidence="3">
    <location>
        <begin position="1"/>
        <end position="35"/>
    </location>
</feature>
<dbReference type="InterPro" id="IPR023779">
    <property type="entry name" value="Chromodomain_CS"/>
</dbReference>
<feature type="region of interest" description="Disordered" evidence="3">
    <location>
        <begin position="113"/>
        <end position="177"/>
    </location>
</feature>
<dbReference type="Gene3D" id="2.40.50.40">
    <property type="match status" value="1"/>
</dbReference>
<feature type="domain" description="Chromo" evidence="4">
    <location>
        <begin position="591"/>
        <end position="641"/>
    </location>
</feature>
<feature type="compositionally biased region" description="Polar residues" evidence="3">
    <location>
        <begin position="349"/>
        <end position="369"/>
    </location>
</feature>
<evidence type="ECO:0000256" key="2">
    <source>
        <dbReference type="ARBA" id="ARBA00023242"/>
    </source>
</evidence>
<accession>A0A9X6RL36</accession>
<protein>
    <recommendedName>
        <fullName evidence="4">Chromo domain-containing protein</fullName>
    </recommendedName>
</protein>
<dbReference type="Proteomes" id="UP000192578">
    <property type="component" value="Unassembled WGS sequence"/>
</dbReference>
<keyword evidence="6" id="KW-1185">Reference proteome</keyword>
<dbReference type="InterPro" id="IPR000953">
    <property type="entry name" value="Chromo/chromo_shadow_dom"/>
</dbReference>
<feature type="region of interest" description="Disordered" evidence="3">
    <location>
        <begin position="323"/>
        <end position="390"/>
    </location>
</feature>
<evidence type="ECO:0000256" key="3">
    <source>
        <dbReference type="SAM" id="MobiDB-lite"/>
    </source>
</evidence>
<feature type="region of interest" description="Disordered" evidence="3">
    <location>
        <begin position="280"/>
        <end position="311"/>
    </location>
</feature>
<dbReference type="EMBL" id="MTYJ01000239">
    <property type="protein sequence ID" value="OWA51784.1"/>
    <property type="molecule type" value="Genomic_DNA"/>
</dbReference>
<comment type="caution">
    <text evidence="5">The sequence shown here is derived from an EMBL/GenBank/DDBJ whole genome shotgun (WGS) entry which is preliminary data.</text>
</comment>
<feature type="compositionally biased region" description="Polar residues" evidence="3">
    <location>
        <begin position="324"/>
        <end position="342"/>
    </location>
</feature>
<dbReference type="InterPro" id="IPR023780">
    <property type="entry name" value="Chromo_domain"/>
</dbReference>
<dbReference type="SMART" id="SM00298">
    <property type="entry name" value="CHROMO"/>
    <property type="match status" value="1"/>
</dbReference>
<evidence type="ECO:0000313" key="6">
    <source>
        <dbReference type="Proteomes" id="UP000192578"/>
    </source>
</evidence>
<dbReference type="AlphaFoldDB" id="A0A9X6RL36"/>
<evidence type="ECO:0000256" key="1">
    <source>
        <dbReference type="ARBA" id="ARBA00004123"/>
    </source>
</evidence>
<dbReference type="InterPro" id="IPR016197">
    <property type="entry name" value="Chromo-like_dom_sf"/>
</dbReference>
<dbReference type="SUPFAM" id="SSF54160">
    <property type="entry name" value="Chromo domain-like"/>
    <property type="match status" value="1"/>
</dbReference>
<feature type="compositionally biased region" description="Polar residues" evidence="3">
    <location>
        <begin position="77"/>
        <end position="97"/>
    </location>
</feature>
<dbReference type="CDD" id="cd00024">
    <property type="entry name" value="CD_CSD"/>
    <property type="match status" value="1"/>
</dbReference>
<name>A0A9X6RL36_HYPEX</name>
<dbReference type="Pfam" id="PF00385">
    <property type="entry name" value="Chromo"/>
    <property type="match status" value="1"/>
</dbReference>
<comment type="subcellular location">
    <subcellularLocation>
        <location evidence="1">Nucleus</location>
    </subcellularLocation>
</comment>
<dbReference type="PROSITE" id="PS50013">
    <property type="entry name" value="CHROMO_2"/>
    <property type="match status" value="1"/>
</dbReference>
<reference evidence="6" key="1">
    <citation type="submission" date="2017-01" db="EMBL/GenBank/DDBJ databases">
        <title>Comparative genomics of anhydrobiosis in the tardigrade Hypsibius dujardini.</title>
        <authorList>
            <person name="Yoshida Y."/>
            <person name="Koutsovoulos G."/>
            <person name="Laetsch D."/>
            <person name="Stevens L."/>
            <person name="Kumar S."/>
            <person name="Horikawa D."/>
            <person name="Ishino K."/>
            <person name="Komine S."/>
            <person name="Tomita M."/>
            <person name="Blaxter M."/>
            <person name="Arakawa K."/>
        </authorList>
    </citation>
    <scope>NUCLEOTIDE SEQUENCE [LARGE SCALE GENOMIC DNA]</scope>
    <source>
        <strain evidence="6">Z151</strain>
    </source>
</reference>
<sequence length="674" mass="71926">MGRSSGEAPSRASPHLTQQPPPMLEPIEQQQQQPAPVATILQTRTVVQFQIKWPNSASPVWVNAEDFVARIGGTKDGGSSSANTSTQSPYAAESNLSLTSSVDQITPYSTELLAAPAVIKTPKRGTSPDGDGLASSTPEEYADDKSSSRKYKKKRVSYAESPEKSAKRGRRNKSDMPVGVELSAATAATAATTAVTATAGAEGEAPVHQLSDLEVVPPAKKRRGRRKKVVAVEAMGDVSAEVVDGDTAMAQPHQILQKIFNETMALQDTLLDAEAAKQANSFVTPRQNGGRRKKGNPRRTGGDPHYQLGAPHKFSFGLREIPLMTNNEGAPSPQSDVEQQIAGQRRSSRYPTRSGSQPSLSRENSTLDQSALEPAGDPKPSAAADTNSPVAPIPISQYEAIPVQSLPCTSAAAKNASLSSVRSVQDRPPTIPTKSVKTSKYALRVQGSQAITDESADHTLKQGALEDLTVARETATPVAVFVPESSKTATPLDVEVEEELQPTQKKQSMGAGTVITAITFTASESVSTLSKPPKSSKSNSRILASLASTSSFGAEPLESAATKRPKRQSVPIAPVVVEPESDDVSHEGEVFEVARILGTHKLKGRLWFLVRWKDYDDSYNTWEEQKHMRSAIDAINDFHEEFGKATVSKPLILSPEGAAWTAANPDSADASGLE</sequence>
<keyword evidence="2" id="KW-0539">Nucleus</keyword>
<feature type="region of interest" description="Disordered" evidence="3">
    <location>
        <begin position="71"/>
        <end position="97"/>
    </location>
</feature>
<evidence type="ECO:0000259" key="4">
    <source>
        <dbReference type="PROSITE" id="PS50013"/>
    </source>
</evidence>
<dbReference type="PROSITE" id="PS00598">
    <property type="entry name" value="CHROMO_1"/>
    <property type="match status" value="1"/>
</dbReference>
<gene>
    <name evidence="5" type="ORF">BV898_16250</name>
</gene>
<evidence type="ECO:0000313" key="5">
    <source>
        <dbReference type="EMBL" id="OWA51784.1"/>
    </source>
</evidence>
<feature type="compositionally biased region" description="Low complexity" evidence="3">
    <location>
        <begin position="25"/>
        <end position="35"/>
    </location>
</feature>
<dbReference type="OrthoDB" id="6282662at2759"/>
<dbReference type="GO" id="GO:0005634">
    <property type="term" value="C:nucleus"/>
    <property type="evidence" value="ECO:0007669"/>
    <property type="project" value="UniProtKB-SubCell"/>
</dbReference>
<proteinExistence type="predicted"/>